<accession>A0A5M9JPA7</accession>
<protein>
    <submittedName>
        <fullName evidence="2">Uncharacterized protein</fullName>
    </submittedName>
</protein>
<dbReference type="EMBL" id="VICG01000007">
    <property type="protein sequence ID" value="KAA8570243.1"/>
    <property type="molecule type" value="Genomic_DNA"/>
</dbReference>
<feature type="region of interest" description="Disordered" evidence="1">
    <location>
        <begin position="15"/>
        <end position="36"/>
    </location>
</feature>
<feature type="compositionally biased region" description="Polar residues" evidence="1">
    <location>
        <begin position="20"/>
        <end position="36"/>
    </location>
</feature>
<proteinExistence type="predicted"/>
<keyword evidence="3" id="KW-1185">Reference proteome</keyword>
<evidence type="ECO:0000313" key="3">
    <source>
        <dbReference type="Proteomes" id="UP000322873"/>
    </source>
</evidence>
<comment type="caution">
    <text evidence="2">The sequence shown here is derived from an EMBL/GenBank/DDBJ whole genome shotgun (WGS) entry which is preliminary data.</text>
</comment>
<reference evidence="2 3" key="1">
    <citation type="submission" date="2019-06" db="EMBL/GenBank/DDBJ databases">
        <title>Genome Sequence of the Brown Rot Fungal Pathogen Monilinia fructicola.</title>
        <authorList>
            <person name="De Miccolis Angelini R.M."/>
            <person name="Landi L."/>
            <person name="Abate D."/>
            <person name="Pollastro S."/>
            <person name="Romanazzi G."/>
            <person name="Faretra F."/>
        </authorList>
    </citation>
    <scope>NUCLEOTIDE SEQUENCE [LARGE SCALE GENOMIC DNA]</scope>
    <source>
        <strain evidence="2 3">Mfrc123</strain>
    </source>
</reference>
<evidence type="ECO:0000313" key="2">
    <source>
        <dbReference type="EMBL" id="KAA8570243.1"/>
    </source>
</evidence>
<dbReference type="Proteomes" id="UP000322873">
    <property type="component" value="Unassembled WGS sequence"/>
</dbReference>
<dbReference type="AlphaFoldDB" id="A0A5M9JPA7"/>
<sequence>MIYIMMLQREGVSDQLAASPRSTQAPWSPSSTRSHTDVINSRGLHVSDDGITVSRHRHPAAGCRLPWG</sequence>
<name>A0A5M9JPA7_MONFR</name>
<gene>
    <name evidence="2" type="ORF">EYC84_002556</name>
</gene>
<evidence type="ECO:0000256" key="1">
    <source>
        <dbReference type="SAM" id="MobiDB-lite"/>
    </source>
</evidence>
<organism evidence="2 3">
    <name type="scientific">Monilinia fructicola</name>
    <name type="common">Brown rot fungus</name>
    <name type="synonym">Ciboria fructicola</name>
    <dbReference type="NCBI Taxonomy" id="38448"/>
    <lineage>
        <taxon>Eukaryota</taxon>
        <taxon>Fungi</taxon>
        <taxon>Dikarya</taxon>
        <taxon>Ascomycota</taxon>
        <taxon>Pezizomycotina</taxon>
        <taxon>Leotiomycetes</taxon>
        <taxon>Helotiales</taxon>
        <taxon>Sclerotiniaceae</taxon>
        <taxon>Monilinia</taxon>
    </lineage>
</organism>